<name>A0A8X6TL94_NEPPI</name>
<gene>
    <name evidence="1" type="primary">AVEN_158122_1</name>
    <name evidence="1" type="ORF">NPIL_376131</name>
</gene>
<keyword evidence="2" id="KW-1185">Reference proteome</keyword>
<dbReference type="AlphaFoldDB" id="A0A8X6TL94"/>
<sequence length="106" mass="11762">MPVGVRSVIRNLLYKCIACKSYKAKSMSIEPMLLSPDHVTDCSAFEIIGIGLAGPLILKNESNVWMGLFTRAAYRSLYLELVNSHSSNEFLLDDLLLDVATINDIL</sequence>
<dbReference type="Proteomes" id="UP000887013">
    <property type="component" value="Unassembled WGS sequence"/>
</dbReference>
<protein>
    <submittedName>
        <fullName evidence="1">Integrase catalytic domain-containing protein</fullName>
    </submittedName>
</protein>
<proteinExistence type="predicted"/>
<organism evidence="1 2">
    <name type="scientific">Nephila pilipes</name>
    <name type="common">Giant wood spider</name>
    <name type="synonym">Nephila maculata</name>
    <dbReference type="NCBI Taxonomy" id="299642"/>
    <lineage>
        <taxon>Eukaryota</taxon>
        <taxon>Metazoa</taxon>
        <taxon>Ecdysozoa</taxon>
        <taxon>Arthropoda</taxon>
        <taxon>Chelicerata</taxon>
        <taxon>Arachnida</taxon>
        <taxon>Araneae</taxon>
        <taxon>Araneomorphae</taxon>
        <taxon>Entelegynae</taxon>
        <taxon>Araneoidea</taxon>
        <taxon>Nephilidae</taxon>
        <taxon>Nephila</taxon>
    </lineage>
</organism>
<comment type="caution">
    <text evidence="1">The sequence shown here is derived from an EMBL/GenBank/DDBJ whole genome shotgun (WGS) entry which is preliminary data.</text>
</comment>
<dbReference type="OrthoDB" id="5967017at2759"/>
<reference evidence="1" key="1">
    <citation type="submission" date="2020-08" db="EMBL/GenBank/DDBJ databases">
        <title>Multicomponent nature underlies the extraordinary mechanical properties of spider dragline silk.</title>
        <authorList>
            <person name="Kono N."/>
            <person name="Nakamura H."/>
            <person name="Mori M."/>
            <person name="Yoshida Y."/>
            <person name="Ohtoshi R."/>
            <person name="Malay A.D."/>
            <person name="Moran D.A.P."/>
            <person name="Tomita M."/>
            <person name="Numata K."/>
            <person name="Arakawa K."/>
        </authorList>
    </citation>
    <scope>NUCLEOTIDE SEQUENCE</scope>
</reference>
<evidence type="ECO:0000313" key="2">
    <source>
        <dbReference type="Proteomes" id="UP000887013"/>
    </source>
</evidence>
<dbReference type="EMBL" id="BMAW01059712">
    <property type="protein sequence ID" value="GFT22426.1"/>
    <property type="molecule type" value="Genomic_DNA"/>
</dbReference>
<accession>A0A8X6TL94</accession>
<evidence type="ECO:0000313" key="1">
    <source>
        <dbReference type="EMBL" id="GFT22426.1"/>
    </source>
</evidence>